<dbReference type="GO" id="GO:0003993">
    <property type="term" value="F:acid phosphatase activity"/>
    <property type="evidence" value="ECO:0007669"/>
    <property type="project" value="TreeGrafter"/>
</dbReference>
<name>A0A9Q0FVA8_9ROSI</name>
<dbReference type="Proteomes" id="UP001141552">
    <property type="component" value="Unassembled WGS sequence"/>
</dbReference>
<evidence type="ECO:0000313" key="2">
    <source>
        <dbReference type="Proteomes" id="UP001141552"/>
    </source>
</evidence>
<proteinExistence type="predicted"/>
<dbReference type="SUPFAM" id="SSF56784">
    <property type="entry name" value="HAD-like"/>
    <property type="match status" value="1"/>
</dbReference>
<comment type="caution">
    <text evidence="1">The sequence shown here is derived from an EMBL/GenBank/DDBJ whole genome shotgun (WGS) entry which is preliminary data.</text>
</comment>
<gene>
    <name evidence="1" type="ORF">Tsubulata_006098</name>
</gene>
<reference evidence="1" key="2">
    <citation type="journal article" date="2023" name="Plants (Basel)">
        <title>Annotation of the Turnera subulata (Passifloraceae) Draft Genome Reveals the S-Locus Evolved after the Divergence of Turneroideae from Passifloroideae in a Stepwise Manner.</title>
        <authorList>
            <person name="Henning P.M."/>
            <person name="Roalson E.H."/>
            <person name="Mir W."/>
            <person name="McCubbin A.G."/>
            <person name="Shore J.S."/>
        </authorList>
    </citation>
    <scope>NUCLEOTIDE SEQUENCE</scope>
    <source>
        <strain evidence="1">F60SS</strain>
    </source>
</reference>
<reference evidence="1" key="1">
    <citation type="submission" date="2022-02" db="EMBL/GenBank/DDBJ databases">
        <authorList>
            <person name="Henning P.M."/>
            <person name="McCubbin A.G."/>
            <person name="Shore J.S."/>
        </authorList>
    </citation>
    <scope>NUCLEOTIDE SEQUENCE</scope>
    <source>
        <strain evidence="1">F60SS</strain>
        <tissue evidence="1">Leaves</tissue>
    </source>
</reference>
<dbReference type="PANTHER" id="PTHR17901">
    <property type="entry name" value="MAGNESIUM-DEPENDENT PHOSPHATASE 1 MDP1"/>
    <property type="match status" value="1"/>
</dbReference>
<dbReference type="InterPro" id="IPR010036">
    <property type="entry name" value="MDP_1_eu_arc"/>
</dbReference>
<dbReference type="EMBL" id="JAKUCV010003535">
    <property type="protein sequence ID" value="KAJ4838518.1"/>
    <property type="molecule type" value="Genomic_DNA"/>
</dbReference>
<dbReference type="AlphaFoldDB" id="A0A9Q0FVA8"/>
<dbReference type="Gene3D" id="3.40.50.1000">
    <property type="entry name" value="HAD superfamily/HAD-like"/>
    <property type="match status" value="1"/>
</dbReference>
<dbReference type="PANTHER" id="PTHR17901:SF14">
    <property type="entry name" value="MAGNESIUM-DEPENDENT PHOSPHATASE 1"/>
    <property type="match status" value="1"/>
</dbReference>
<sequence>MSVGNCLWRDARGASRSLFTVVVGVVSVRSEVGLSGCWRTEALVGGSDAVRSQITFRIYGVRLGLLWYFWRGCDGIPANLAAAPNCHCSTSFPHSLNRFSSVFLGRPSCRPDYLTIERHRHHPPTTVDEGARGGLSQAHFGSVEQPSPSCRPLLHPTGFDVSMLIGRCGLFCGGVFRDSGRGGWLCNRVGCTCSRAGRLGSGLVLLIQVHEWIQVTRLVVFDLDYTLWPFYCECRSKREMPSLYPQAKGILNAFKEKGFDMAIASRSPTPDIANTFLDKMNFKPMFVAKAWSFSSLAFGMSVPQGMISIIPGSGFGLRLSEFTGSRFVHNRSVISTKGCEGQILDFPWFHLSARIKDAFSWLWISRVLLGSTGLGGYCFGTGLSHVLRFWLVWVGYVHGI</sequence>
<accession>A0A9Q0FVA8</accession>
<organism evidence="1 2">
    <name type="scientific">Turnera subulata</name>
    <dbReference type="NCBI Taxonomy" id="218843"/>
    <lineage>
        <taxon>Eukaryota</taxon>
        <taxon>Viridiplantae</taxon>
        <taxon>Streptophyta</taxon>
        <taxon>Embryophyta</taxon>
        <taxon>Tracheophyta</taxon>
        <taxon>Spermatophyta</taxon>
        <taxon>Magnoliopsida</taxon>
        <taxon>eudicotyledons</taxon>
        <taxon>Gunneridae</taxon>
        <taxon>Pentapetalae</taxon>
        <taxon>rosids</taxon>
        <taxon>fabids</taxon>
        <taxon>Malpighiales</taxon>
        <taxon>Passifloraceae</taxon>
        <taxon>Turnera</taxon>
    </lineage>
</organism>
<evidence type="ECO:0000313" key="1">
    <source>
        <dbReference type="EMBL" id="KAJ4838518.1"/>
    </source>
</evidence>
<dbReference type="InterPro" id="IPR023214">
    <property type="entry name" value="HAD_sf"/>
</dbReference>
<dbReference type="InterPro" id="IPR036412">
    <property type="entry name" value="HAD-like_sf"/>
</dbReference>
<protein>
    <recommendedName>
        <fullName evidence="3">Magnesium-dependent phosphatase-1</fullName>
    </recommendedName>
</protein>
<evidence type="ECO:0008006" key="3">
    <source>
        <dbReference type="Google" id="ProtNLM"/>
    </source>
</evidence>
<dbReference type="OrthoDB" id="2865258at2759"/>
<keyword evidence="2" id="KW-1185">Reference proteome</keyword>